<accession>A0A1H7LIZ3</accession>
<organism evidence="1 2">
    <name type="scientific">Maribacter orientalis</name>
    <dbReference type="NCBI Taxonomy" id="228957"/>
    <lineage>
        <taxon>Bacteria</taxon>
        <taxon>Pseudomonadati</taxon>
        <taxon>Bacteroidota</taxon>
        <taxon>Flavobacteriia</taxon>
        <taxon>Flavobacteriales</taxon>
        <taxon>Flavobacteriaceae</taxon>
        <taxon>Maribacter</taxon>
    </lineage>
</organism>
<dbReference type="OrthoDB" id="184983at2"/>
<dbReference type="EMBL" id="FNZN01000002">
    <property type="protein sequence ID" value="SEK98475.1"/>
    <property type="molecule type" value="Genomic_DNA"/>
</dbReference>
<dbReference type="STRING" id="228957.SAMN04488008_102570"/>
<proteinExistence type="predicted"/>
<dbReference type="AlphaFoldDB" id="A0A1H7LIZ3"/>
<gene>
    <name evidence="1" type="ORF">SAMN04488008_102570</name>
</gene>
<sequence>MVSKSILFEKSTLPFKLSSVAIIDYLESITGAYIKPVEFNGPNASGLNENGYGDYLSIKVVRIEKKLRIAIKYLDWYTIFVRETVFIYLYSNDEH</sequence>
<dbReference type="Proteomes" id="UP000198990">
    <property type="component" value="Unassembled WGS sequence"/>
</dbReference>
<protein>
    <submittedName>
        <fullName evidence="1">Uncharacterized protein</fullName>
    </submittedName>
</protein>
<evidence type="ECO:0000313" key="1">
    <source>
        <dbReference type="EMBL" id="SEK98475.1"/>
    </source>
</evidence>
<evidence type="ECO:0000313" key="2">
    <source>
        <dbReference type="Proteomes" id="UP000198990"/>
    </source>
</evidence>
<name>A0A1H7LIZ3_9FLAO</name>
<keyword evidence="2" id="KW-1185">Reference proteome</keyword>
<reference evidence="2" key="1">
    <citation type="submission" date="2016-10" db="EMBL/GenBank/DDBJ databases">
        <authorList>
            <person name="Varghese N."/>
            <person name="Submissions S."/>
        </authorList>
    </citation>
    <scope>NUCLEOTIDE SEQUENCE [LARGE SCALE GENOMIC DNA]</scope>
    <source>
        <strain evidence="2">DSM 16471</strain>
    </source>
</reference>